<name>A0AAI9AG38_9BACT</name>
<proteinExistence type="predicted"/>
<comment type="caution">
    <text evidence="3">The sequence shown here is derived from an EMBL/GenBank/DDBJ whole genome shotgun (WGS) entry which is preliminary data.</text>
</comment>
<dbReference type="Pfam" id="PF00534">
    <property type="entry name" value="Glycos_transf_1"/>
    <property type="match status" value="1"/>
</dbReference>
<dbReference type="Pfam" id="PF13439">
    <property type="entry name" value="Glyco_transf_4"/>
    <property type="match status" value="1"/>
</dbReference>
<dbReference type="EMBL" id="ABCJ01000013">
    <property type="protein sequence ID" value="EDM22993.1"/>
    <property type="molecule type" value="Genomic_DNA"/>
</dbReference>
<dbReference type="AlphaFoldDB" id="A0AAI9AG38"/>
<evidence type="ECO:0000259" key="1">
    <source>
        <dbReference type="Pfam" id="PF00534"/>
    </source>
</evidence>
<evidence type="ECO:0000313" key="3">
    <source>
        <dbReference type="EMBL" id="EDM22993.1"/>
    </source>
</evidence>
<protein>
    <submittedName>
        <fullName evidence="3">Capsular polysaccharide biosynthsis protein M</fullName>
    </submittedName>
</protein>
<gene>
    <name evidence="3" type="ORF">CMTB2_04322</name>
</gene>
<dbReference type="PANTHER" id="PTHR12526:SF630">
    <property type="entry name" value="GLYCOSYLTRANSFERASE"/>
    <property type="match status" value="1"/>
</dbReference>
<reference evidence="3 4" key="1">
    <citation type="journal article" date="2011" name="Stand. Genomic Sci.">
        <title>Draft genome sequence of Caminibacter mediatlanticus strain TB-2, an epsilonproteobacterium isolated from a deep-sea hydrothermal vent.</title>
        <authorList>
            <person name="Giovannelli D."/>
            <person name="Ferriera S."/>
            <person name="Johnson J."/>
            <person name="Kravitz S."/>
            <person name="Perez-Rodriguez I."/>
            <person name="Ricci J."/>
            <person name="O'Brien C."/>
            <person name="Voordeckers J.W."/>
            <person name="Bini E."/>
            <person name="Vetriani C."/>
        </authorList>
    </citation>
    <scope>NUCLEOTIDE SEQUENCE [LARGE SCALE GENOMIC DNA]</scope>
    <source>
        <strain evidence="3 4">TB-2</strain>
    </source>
</reference>
<dbReference type="Proteomes" id="UP000003288">
    <property type="component" value="Unassembled WGS sequence"/>
</dbReference>
<evidence type="ECO:0000313" key="4">
    <source>
        <dbReference type="Proteomes" id="UP000003288"/>
    </source>
</evidence>
<sequence>MKKIAIVTPFLAQGGLEKVAVTMAENLKNEYKIDLIVFDTFRVDYKYDGNIIDLNIPFYQISFVDRIKKLFVINKKVKRLKKENKYDLIIIHGELANLATLFSGHGKHLVVIHENRINISKGLYDKAFKIFAKFLYKNEKIKKLITVSEGIRKDFIKFYKISPNKITTIYNSFDIEKLKQLANEPLDKKFLKLFEKYNVLITVGRLSEQKGHKYLIEIFSKIKKDKLKLVILGDGELRKYLYNYAKEFNLDVFSVFERNNYHENYDIYFLGFHSNPFKFIKNSKIFIMSSLWEGFGNTIVEAMACEVPIISTDCKSGPREIIAPSCNKEKIYKPFYGEYGILMPEFNQKINYRDWEEVINLLLSSNEIYEKYKVYSKNRAYDFDNSKIIKKWKDVINEYI</sequence>
<accession>A0AAI9AG38</accession>
<organism evidence="3 4">
    <name type="scientific">Caminibacter mediatlanticus TB-2</name>
    <dbReference type="NCBI Taxonomy" id="391592"/>
    <lineage>
        <taxon>Bacteria</taxon>
        <taxon>Pseudomonadati</taxon>
        <taxon>Campylobacterota</taxon>
        <taxon>Epsilonproteobacteria</taxon>
        <taxon>Nautiliales</taxon>
        <taxon>Nautiliaceae</taxon>
        <taxon>Caminibacter</taxon>
    </lineage>
</organism>
<dbReference type="SUPFAM" id="SSF53756">
    <property type="entry name" value="UDP-Glycosyltransferase/glycogen phosphorylase"/>
    <property type="match status" value="1"/>
</dbReference>
<dbReference type="InterPro" id="IPR028098">
    <property type="entry name" value="Glyco_trans_4-like_N"/>
</dbReference>
<dbReference type="CDD" id="cd03811">
    <property type="entry name" value="GT4_GT28_WabH-like"/>
    <property type="match status" value="1"/>
</dbReference>
<dbReference type="GO" id="GO:0016757">
    <property type="term" value="F:glycosyltransferase activity"/>
    <property type="evidence" value="ECO:0007669"/>
    <property type="project" value="InterPro"/>
</dbReference>
<feature type="domain" description="Glycosyltransferase subfamily 4-like N-terminal" evidence="2">
    <location>
        <begin position="14"/>
        <end position="176"/>
    </location>
</feature>
<feature type="domain" description="Glycosyl transferase family 1" evidence="1">
    <location>
        <begin position="187"/>
        <end position="325"/>
    </location>
</feature>
<evidence type="ECO:0000259" key="2">
    <source>
        <dbReference type="Pfam" id="PF13439"/>
    </source>
</evidence>
<dbReference type="InterPro" id="IPR001296">
    <property type="entry name" value="Glyco_trans_1"/>
</dbReference>
<dbReference type="RefSeq" id="WP_007475574.1">
    <property type="nucleotide sequence ID" value="NZ_ABCJ01000013.1"/>
</dbReference>
<dbReference type="Gene3D" id="3.40.50.2000">
    <property type="entry name" value="Glycogen Phosphorylase B"/>
    <property type="match status" value="2"/>
</dbReference>
<dbReference type="PANTHER" id="PTHR12526">
    <property type="entry name" value="GLYCOSYLTRANSFERASE"/>
    <property type="match status" value="1"/>
</dbReference>